<reference evidence="1 2" key="1">
    <citation type="journal article" date="2018" name="G3 (Bethesda)">
        <title>Phylogenetic and Phylogenomic Definition of Rhizopus Species.</title>
        <authorList>
            <person name="Gryganskyi A.P."/>
            <person name="Golan J."/>
            <person name="Dolatabadi S."/>
            <person name="Mondo S."/>
            <person name="Robb S."/>
            <person name="Idnurm A."/>
            <person name="Muszewska A."/>
            <person name="Steczkiewicz K."/>
            <person name="Masonjones S."/>
            <person name="Liao H.L."/>
            <person name="Gajdeczka M.T."/>
            <person name="Anike F."/>
            <person name="Vuek A."/>
            <person name="Anishchenko I.M."/>
            <person name="Voigt K."/>
            <person name="de Hoog G.S."/>
            <person name="Smith M.E."/>
            <person name="Heitman J."/>
            <person name="Vilgalys R."/>
            <person name="Stajich J.E."/>
        </authorList>
    </citation>
    <scope>NUCLEOTIDE SEQUENCE [LARGE SCALE GENOMIC DNA]</scope>
    <source>
        <strain evidence="1 2">LSU 92-RS-03</strain>
    </source>
</reference>
<evidence type="ECO:0000313" key="2">
    <source>
        <dbReference type="Proteomes" id="UP000253551"/>
    </source>
</evidence>
<dbReference type="AlphaFoldDB" id="A0A367KWJ8"/>
<accession>A0A367KWJ8</accession>
<name>A0A367KWJ8_RHIST</name>
<dbReference type="Proteomes" id="UP000253551">
    <property type="component" value="Unassembled WGS sequence"/>
</dbReference>
<gene>
    <name evidence="1" type="ORF">CU098_010645</name>
</gene>
<keyword evidence="2" id="KW-1185">Reference proteome</keyword>
<dbReference type="EMBL" id="PJQM01000127">
    <property type="protein sequence ID" value="RCI06566.1"/>
    <property type="molecule type" value="Genomic_DNA"/>
</dbReference>
<proteinExistence type="predicted"/>
<sequence>MEVFSAMTSNVVHLTLKRSCQLLDLKSYFDPELTILAFMVVNYFSSKLFVCFPMAQNNMLDLPARRTDMNLALLLFQGDNEDSIRHRIQLALEDFSTFIVQEKHQWTPEQLFTIETTYRLYCVHFSFMKSGNSGSPIRYETTAELDLNDPTIASKFQQLLPVSYTLIDDLKQFTEQRLDREKILGLMAMTLETAVQLLIQNCLLFNERGKTMEYLDLAYSLSKQKMWVNWVPIKSVQKMTRNFLRHQRSVNLEPMEELLNQTAFPEIDMSFLAEVDCLFQNTLFQL</sequence>
<dbReference type="STRING" id="4846.A0A367KWJ8"/>
<protein>
    <submittedName>
        <fullName evidence="1">Uncharacterized protein</fullName>
    </submittedName>
</protein>
<organism evidence="1 2">
    <name type="scientific">Rhizopus stolonifer</name>
    <name type="common">Rhizopus nigricans</name>
    <dbReference type="NCBI Taxonomy" id="4846"/>
    <lineage>
        <taxon>Eukaryota</taxon>
        <taxon>Fungi</taxon>
        <taxon>Fungi incertae sedis</taxon>
        <taxon>Mucoromycota</taxon>
        <taxon>Mucoromycotina</taxon>
        <taxon>Mucoromycetes</taxon>
        <taxon>Mucorales</taxon>
        <taxon>Mucorineae</taxon>
        <taxon>Rhizopodaceae</taxon>
        <taxon>Rhizopus</taxon>
    </lineage>
</organism>
<evidence type="ECO:0000313" key="1">
    <source>
        <dbReference type="EMBL" id="RCI06566.1"/>
    </source>
</evidence>
<comment type="caution">
    <text evidence="1">The sequence shown here is derived from an EMBL/GenBank/DDBJ whole genome shotgun (WGS) entry which is preliminary data.</text>
</comment>
<dbReference type="OrthoDB" id="39175at2759"/>